<dbReference type="STRING" id="697329.Rumal_0394"/>
<name>E6UEJ4_RUMA7</name>
<feature type="transmembrane region" description="Helical" evidence="1">
    <location>
        <begin position="212"/>
        <end position="238"/>
    </location>
</feature>
<dbReference type="EMBL" id="CP002403">
    <property type="protein sequence ID" value="ADU20949.1"/>
    <property type="molecule type" value="Genomic_DNA"/>
</dbReference>
<evidence type="ECO:0008006" key="4">
    <source>
        <dbReference type="Google" id="ProtNLM"/>
    </source>
</evidence>
<dbReference type="InterPro" id="IPR049458">
    <property type="entry name" value="EpsG-like"/>
</dbReference>
<dbReference type="eggNOG" id="ENOG5032UVS">
    <property type="taxonomic scope" value="Bacteria"/>
</dbReference>
<evidence type="ECO:0000313" key="2">
    <source>
        <dbReference type="EMBL" id="ADU20949.1"/>
    </source>
</evidence>
<dbReference type="KEGG" id="ral:Rumal_0394"/>
<dbReference type="OrthoDB" id="2329888at2"/>
<organism evidence="2 3">
    <name type="scientific">Ruminococcus albus (strain ATCC 27210 / DSM 20455 / JCM 14654 / NCDO 2250 / 7)</name>
    <dbReference type="NCBI Taxonomy" id="697329"/>
    <lineage>
        <taxon>Bacteria</taxon>
        <taxon>Bacillati</taxon>
        <taxon>Bacillota</taxon>
        <taxon>Clostridia</taxon>
        <taxon>Eubacteriales</taxon>
        <taxon>Oscillospiraceae</taxon>
        <taxon>Ruminococcus</taxon>
    </lineage>
</organism>
<accession>E6UEJ4</accession>
<feature type="transmembrane region" description="Helical" evidence="1">
    <location>
        <begin position="351"/>
        <end position="374"/>
    </location>
</feature>
<evidence type="ECO:0000256" key="1">
    <source>
        <dbReference type="SAM" id="Phobius"/>
    </source>
</evidence>
<feature type="transmembrane region" description="Helical" evidence="1">
    <location>
        <begin position="174"/>
        <end position="200"/>
    </location>
</feature>
<feature type="transmembrane region" description="Helical" evidence="1">
    <location>
        <begin position="106"/>
        <end position="124"/>
    </location>
</feature>
<dbReference type="HOGENOM" id="CLU_719405_0_0_9"/>
<keyword evidence="1" id="KW-0472">Membrane</keyword>
<dbReference type="Proteomes" id="UP000006919">
    <property type="component" value="Chromosome"/>
</dbReference>
<feature type="transmembrane region" description="Helical" evidence="1">
    <location>
        <begin position="6"/>
        <end position="24"/>
    </location>
</feature>
<feature type="transmembrane region" description="Helical" evidence="1">
    <location>
        <begin position="297"/>
        <end position="315"/>
    </location>
</feature>
<evidence type="ECO:0000313" key="3">
    <source>
        <dbReference type="Proteomes" id="UP000006919"/>
    </source>
</evidence>
<gene>
    <name evidence="2" type="ordered locus">Rumal_0394</name>
</gene>
<protein>
    <recommendedName>
        <fullName evidence="4">EpsG family protein</fullName>
    </recommendedName>
</protein>
<feature type="transmembrane region" description="Helical" evidence="1">
    <location>
        <begin position="36"/>
        <end position="54"/>
    </location>
</feature>
<sequence>MSIGESTVLYLSVFLLTCLFTDWADKNFGINKRAAVFFSVIALFIPSLLAGVRADTVGKDVLEYAVRTFDLANSSTSYSYMREYTTEPLGYATLAYITARFFNNTGYFLFTSQVMVILPVYIIAYKKRNQIPMWQTMCAYMFLFYNNSFNVMKQSVSAVFIMLVYLYMKEHKKAKMIICFLIAFSFHFSAVFGLVFIYMAKFLNGKRNKNTKIALVAISLFVLLDLRGISSFLLANSLLPEKYTRNIEAVFSMDTNVYLRIVGFNTHVFFDWVYKLFLVFTPLYLMRKVDIKVDKNIKILPVIGLAFYSYVLMMFRTIYGVRISLYCDMFLILLVPMITKVFRRESLSDKIAVNGFFVVFMGAYWFVWVMIYGWSASNYFQFRF</sequence>
<keyword evidence="1" id="KW-1133">Transmembrane helix</keyword>
<feature type="transmembrane region" description="Helical" evidence="1">
    <location>
        <begin position="144"/>
        <end position="168"/>
    </location>
</feature>
<dbReference type="AlphaFoldDB" id="E6UEJ4"/>
<keyword evidence="1" id="KW-0812">Transmembrane</keyword>
<dbReference type="Pfam" id="PF14897">
    <property type="entry name" value="EpsG"/>
    <property type="match status" value="1"/>
</dbReference>
<reference evidence="2 3" key="1">
    <citation type="journal article" date="2011" name="J. Bacteriol.">
        <title>Complete genome of the cellulolytic ruminal bacterium Ruminococcus albus 7.</title>
        <authorList>
            <person name="Suen G."/>
            <person name="Stevenson D.M."/>
            <person name="Bruce D.C."/>
            <person name="Chertkov O."/>
            <person name="Copeland A."/>
            <person name="Cheng J.F."/>
            <person name="Detter C."/>
            <person name="Detter J.C."/>
            <person name="Goodwin L.A."/>
            <person name="Han C.S."/>
            <person name="Hauser L.J."/>
            <person name="Ivanova N.N."/>
            <person name="Kyrpides N.C."/>
            <person name="Land M.L."/>
            <person name="Lapidus A."/>
            <person name="Lucas S."/>
            <person name="Ovchinnikova G."/>
            <person name="Pitluck S."/>
            <person name="Tapia R."/>
            <person name="Woyke T."/>
            <person name="Boyum J."/>
            <person name="Mead D."/>
            <person name="Weimer P.J."/>
        </authorList>
    </citation>
    <scope>NUCLEOTIDE SEQUENCE [LARGE SCALE GENOMIC DNA]</scope>
    <source>
        <strain evidence="3">ATCC 27210 / DSM 20455 / JCM 14654 / NCDO 2250 / 7</strain>
    </source>
</reference>
<feature type="transmembrane region" description="Helical" evidence="1">
    <location>
        <begin position="258"/>
        <end position="285"/>
    </location>
</feature>
<proteinExistence type="predicted"/>
<dbReference type="RefSeq" id="WP_013497141.1">
    <property type="nucleotide sequence ID" value="NC_014833.1"/>
</dbReference>